<organism evidence="2 3">
    <name type="scientific">Chlamydomonas schloesseri</name>
    <dbReference type="NCBI Taxonomy" id="2026947"/>
    <lineage>
        <taxon>Eukaryota</taxon>
        <taxon>Viridiplantae</taxon>
        <taxon>Chlorophyta</taxon>
        <taxon>core chlorophytes</taxon>
        <taxon>Chlorophyceae</taxon>
        <taxon>CS clade</taxon>
        <taxon>Chlamydomonadales</taxon>
        <taxon>Chlamydomonadaceae</taxon>
        <taxon>Chlamydomonas</taxon>
    </lineage>
</organism>
<reference evidence="2" key="1">
    <citation type="journal article" date="2020" name="bioRxiv">
        <title>Comparative genomics of Chlamydomonas.</title>
        <authorList>
            <person name="Craig R.J."/>
            <person name="Hasan A.R."/>
            <person name="Ness R.W."/>
            <person name="Keightley P.D."/>
        </authorList>
    </citation>
    <scope>NUCLEOTIDE SEQUENCE</scope>
    <source>
        <strain evidence="2">CCAP 11/173</strain>
    </source>
</reference>
<keyword evidence="3" id="KW-1185">Reference proteome</keyword>
<feature type="region of interest" description="Disordered" evidence="1">
    <location>
        <begin position="101"/>
        <end position="146"/>
    </location>
</feature>
<dbReference type="EMBL" id="JAEHOD010000014">
    <property type="protein sequence ID" value="KAG2449491.1"/>
    <property type="molecule type" value="Genomic_DNA"/>
</dbReference>
<feature type="compositionally biased region" description="Low complexity" evidence="1">
    <location>
        <begin position="101"/>
        <end position="131"/>
    </location>
</feature>
<proteinExistence type="predicted"/>
<evidence type="ECO:0000313" key="2">
    <source>
        <dbReference type="EMBL" id="KAG2449491.1"/>
    </source>
</evidence>
<accession>A0A835WM34</accession>
<dbReference type="OrthoDB" id="534020at2759"/>
<name>A0A835WM34_9CHLO</name>
<gene>
    <name evidence="2" type="ORF">HYH02_005635</name>
</gene>
<comment type="caution">
    <text evidence="2">The sequence shown here is derived from an EMBL/GenBank/DDBJ whole genome shotgun (WGS) entry which is preliminary data.</text>
</comment>
<dbReference type="AlphaFoldDB" id="A0A835WM34"/>
<evidence type="ECO:0000256" key="1">
    <source>
        <dbReference type="SAM" id="MobiDB-lite"/>
    </source>
</evidence>
<evidence type="ECO:0000313" key="3">
    <source>
        <dbReference type="Proteomes" id="UP000613740"/>
    </source>
</evidence>
<dbReference type="Proteomes" id="UP000613740">
    <property type="component" value="Unassembled WGS sequence"/>
</dbReference>
<protein>
    <submittedName>
        <fullName evidence="2">Uncharacterized protein</fullName>
    </submittedName>
</protein>
<sequence length="384" mass="39953">MRVVTLNTAHTRTRVSAASGPVAVLELRHPDPQPACALPPSCRLPVPACHLRTNRKPQKVCCAAAGDSPALPADPSAPGPFTIPPSAAPLPPAAAVLQGGPTAAAAAPSPSAPGAAPASSSAVSQSATAAPAPAPPSPPGKAVAPAAVATTTPASAAASGSGAAAGAAVPPITPNSELVARRRQRVTAEIIEASRRAGVKAGPEAIRGGLDTLEALLPGFTPNLDTLKAADWGRLAADAPAVAAKIILLKTHHPGLDLAKALTAQPRRLLQSPEQLQRSAKMVRQLLSRAKDPDRLLGAVPSLLEPKALISVLITVTKWYFLEKDPIEVLEADPELVQRAQDYDVPFEPVYMNEDGTWTAPLLNYKEKRTEWQKYIDQTFYKQP</sequence>